<dbReference type="AlphaFoldDB" id="A0A5C4WJ44"/>
<dbReference type="PANTHER" id="PTHR43649">
    <property type="entry name" value="ARABINOSE-BINDING PROTEIN-RELATED"/>
    <property type="match status" value="1"/>
</dbReference>
<organism evidence="3 4">
    <name type="scientific">Nonomuraea phyllanthi</name>
    <dbReference type="NCBI Taxonomy" id="2219224"/>
    <lineage>
        <taxon>Bacteria</taxon>
        <taxon>Bacillati</taxon>
        <taxon>Actinomycetota</taxon>
        <taxon>Actinomycetes</taxon>
        <taxon>Streptosporangiales</taxon>
        <taxon>Streptosporangiaceae</taxon>
        <taxon>Nonomuraea</taxon>
    </lineage>
</organism>
<gene>
    <name evidence="3" type="ORF">FH608_017375</name>
</gene>
<evidence type="ECO:0000256" key="1">
    <source>
        <dbReference type="ARBA" id="ARBA00008520"/>
    </source>
</evidence>
<evidence type="ECO:0000256" key="2">
    <source>
        <dbReference type="ARBA" id="ARBA00022448"/>
    </source>
</evidence>
<dbReference type="InterPro" id="IPR050490">
    <property type="entry name" value="Bact_solute-bd_prot1"/>
</dbReference>
<proteinExistence type="inferred from homology"/>
<dbReference type="Proteomes" id="UP000312512">
    <property type="component" value="Unassembled WGS sequence"/>
</dbReference>
<dbReference type="Pfam" id="PF01547">
    <property type="entry name" value="SBP_bac_1"/>
    <property type="match status" value="1"/>
</dbReference>
<dbReference type="InterPro" id="IPR006059">
    <property type="entry name" value="SBP"/>
</dbReference>
<comment type="similarity">
    <text evidence="1">Belongs to the bacterial solute-binding protein 1 family.</text>
</comment>
<protein>
    <submittedName>
        <fullName evidence="3">Extracellular solute-binding protein</fullName>
    </submittedName>
</protein>
<sequence>MTALTSCGSGGEPAADGTVTLKFLVDNSQATVDTAKALTDAFMQANPTIKIETETRPGGSEGDNIVKTRLSTGDMSDVFWYNSGSLLQALNPSQTLVDLTGDPVLQHVQKDFLPVVTQAGKVYGVPAGTAMGGGILYNRKVYDKLGLKVPTTWDEFMANNEKIKAAGIAPVISTFKDTWTSQLFVLGDYYNVQAAVPNFAQDYTAGKAKFATTPAATAGFQHLADVHAKGYLNEGFGSATADQGMKLLVEGKGAHYPMLSAQVPPLVASMPQAATDLGFFGIPGTDPAKNGATVWEPAGVYIPKTTENLEAAKKFLAFVASPAAADAVNKAVQPAGPYRVEGAKLPDDAVQVAKDLQVYIDKGATAPALEFVSPVKGPSLEQITVAVGSGLTPPAEGAAQYDKDVEKQAKQLGLAGW</sequence>
<evidence type="ECO:0000313" key="3">
    <source>
        <dbReference type="EMBL" id="KAB8194309.1"/>
    </source>
</evidence>
<reference evidence="3 4" key="1">
    <citation type="submission" date="2019-10" db="EMBL/GenBank/DDBJ databases">
        <title>Nonomuraea sp. nov., isolated from Phyllanthus amarus.</title>
        <authorList>
            <person name="Klykleung N."/>
            <person name="Tanasupawat S."/>
        </authorList>
    </citation>
    <scope>NUCLEOTIDE SEQUENCE [LARGE SCALE GENOMIC DNA]</scope>
    <source>
        <strain evidence="3 4">PA1-10</strain>
    </source>
</reference>
<dbReference type="PANTHER" id="PTHR43649:SF29">
    <property type="entry name" value="OSMOPROTECTIVE COMPOUNDS-BINDING PROTEIN GGTB"/>
    <property type="match status" value="1"/>
</dbReference>
<dbReference type="Gene3D" id="3.40.190.10">
    <property type="entry name" value="Periplasmic binding protein-like II"/>
    <property type="match status" value="2"/>
</dbReference>
<accession>A0A5C4WJ44</accession>
<keyword evidence="4" id="KW-1185">Reference proteome</keyword>
<dbReference type="SUPFAM" id="SSF53850">
    <property type="entry name" value="Periplasmic binding protein-like II"/>
    <property type="match status" value="1"/>
</dbReference>
<dbReference type="OrthoDB" id="358201at2"/>
<name>A0A5C4WJ44_9ACTN</name>
<evidence type="ECO:0000313" key="4">
    <source>
        <dbReference type="Proteomes" id="UP000312512"/>
    </source>
</evidence>
<keyword evidence="2" id="KW-0813">Transport</keyword>
<dbReference type="EMBL" id="VDLX02000006">
    <property type="protein sequence ID" value="KAB8194309.1"/>
    <property type="molecule type" value="Genomic_DNA"/>
</dbReference>
<comment type="caution">
    <text evidence="3">The sequence shown here is derived from an EMBL/GenBank/DDBJ whole genome shotgun (WGS) entry which is preliminary data.</text>
</comment>